<evidence type="ECO:0000256" key="1">
    <source>
        <dbReference type="SAM" id="Phobius"/>
    </source>
</evidence>
<evidence type="ECO:0000313" key="3">
    <source>
        <dbReference type="Proteomes" id="UP001595821"/>
    </source>
</evidence>
<dbReference type="RefSeq" id="WP_246971873.1">
    <property type="nucleotide sequence ID" value="NZ_CP095397.1"/>
</dbReference>
<dbReference type="GeneID" id="71852651"/>
<keyword evidence="1" id="KW-0812">Transmembrane</keyword>
<accession>A0ABD5P1E4</accession>
<protein>
    <submittedName>
        <fullName evidence="2">DUF3311 domain-containing protein</fullName>
    </submittedName>
</protein>
<dbReference type="EMBL" id="JBHSDJ010000115">
    <property type="protein sequence ID" value="MFC4248112.1"/>
    <property type="molecule type" value="Genomic_DNA"/>
</dbReference>
<sequence length="79" mass="8779">MRRVELGVWIAIAVVLVALSIPWFLWGTATVVAGLPVWVWWHVGWMVLASAVFRLFATRAWGIGIETGETSPTSRGDTR</sequence>
<dbReference type="InterPro" id="IPR021741">
    <property type="entry name" value="DUF3311"/>
</dbReference>
<proteinExistence type="predicted"/>
<organism evidence="2 3">
    <name type="scientific">Natribaculum luteum</name>
    <dbReference type="NCBI Taxonomy" id="1586232"/>
    <lineage>
        <taxon>Archaea</taxon>
        <taxon>Methanobacteriati</taxon>
        <taxon>Methanobacteriota</taxon>
        <taxon>Stenosarchaea group</taxon>
        <taxon>Halobacteria</taxon>
        <taxon>Halobacteriales</taxon>
        <taxon>Natrialbaceae</taxon>
        <taxon>Natribaculum</taxon>
    </lineage>
</organism>
<dbReference type="Pfam" id="PF11755">
    <property type="entry name" value="DUF3311"/>
    <property type="match status" value="1"/>
</dbReference>
<feature type="transmembrane region" description="Helical" evidence="1">
    <location>
        <begin position="38"/>
        <end position="57"/>
    </location>
</feature>
<reference evidence="2 3" key="1">
    <citation type="journal article" date="2014" name="Int. J. Syst. Evol. Microbiol.">
        <title>Complete genome sequence of Corynebacterium casei LMG S-19264T (=DSM 44701T), isolated from a smear-ripened cheese.</title>
        <authorList>
            <consortium name="US DOE Joint Genome Institute (JGI-PGF)"/>
            <person name="Walter F."/>
            <person name="Albersmeier A."/>
            <person name="Kalinowski J."/>
            <person name="Ruckert C."/>
        </authorList>
    </citation>
    <scope>NUCLEOTIDE SEQUENCE [LARGE SCALE GENOMIC DNA]</scope>
    <source>
        <strain evidence="2 3">IBRC-M 10912</strain>
    </source>
</reference>
<dbReference type="Proteomes" id="UP001595821">
    <property type="component" value="Unassembled WGS sequence"/>
</dbReference>
<evidence type="ECO:0000313" key="2">
    <source>
        <dbReference type="EMBL" id="MFC4248112.1"/>
    </source>
</evidence>
<keyword evidence="1" id="KW-0472">Membrane</keyword>
<keyword evidence="1" id="KW-1133">Transmembrane helix</keyword>
<name>A0ABD5P1E4_9EURY</name>
<feature type="transmembrane region" description="Helical" evidence="1">
    <location>
        <begin position="7"/>
        <end position="26"/>
    </location>
</feature>
<dbReference type="AlphaFoldDB" id="A0ABD5P1E4"/>
<comment type="caution">
    <text evidence="2">The sequence shown here is derived from an EMBL/GenBank/DDBJ whole genome shotgun (WGS) entry which is preliminary data.</text>
</comment>
<gene>
    <name evidence="2" type="ORF">ACFOZ7_14415</name>
</gene>